<keyword evidence="5" id="KW-1185">Reference proteome</keyword>
<proteinExistence type="predicted"/>
<dbReference type="Pfam" id="PF07331">
    <property type="entry name" value="TctB"/>
    <property type="match status" value="1"/>
</dbReference>
<feature type="transmembrane region" description="Helical" evidence="2">
    <location>
        <begin position="21"/>
        <end position="41"/>
    </location>
</feature>
<accession>A0ABW6UH36</accession>
<evidence type="ECO:0000259" key="3">
    <source>
        <dbReference type="Pfam" id="PF07331"/>
    </source>
</evidence>
<organism evidence="4 5">
    <name type="scientific">Streptomyces bluensis</name>
    <dbReference type="NCBI Taxonomy" id="33897"/>
    <lineage>
        <taxon>Bacteria</taxon>
        <taxon>Bacillati</taxon>
        <taxon>Actinomycetota</taxon>
        <taxon>Actinomycetes</taxon>
        <taxon>Kitasatosporales</taxon>
        <taxon>Streptomycetaceae</taxon>
        <taxon>Streptomyces</taxon>
    </lineage>
</organism>
<evidence type="ECO:0000256" key="1">
    <source>
        <dbReference type="SAM" id="MobiDB-lite"/>
    </source>
</evidence>
<feature type="domain" description="DUF1468" evidence="3">
    <location>
        <begin position="22"/>
        <end position="209"/>
    </location>
</feature>
<keyword evidence="2" id="KW-0472">Membrane</keyword>
<feature type="transmembrane region" description="Helical" evidence="2">
    <location>
        <begin position="143"/>
        <end position="174"/>
    </location>
</feature>
<sequence length="217" mass="21760">MTTHPAPESGPATCLRRRTGLIVPLLLLVTGIVLGAGTLTMEVPPNVASPGPQLFPTVVAVACVVFAVLLGIDVLRRPEPERVVGPADGDPATDAGTAARTAEAADVTASSASTDAPVDVSEGAADDTVGAGATRVRSNRGAVAGLVGAIVAFIALLVPLGWLLSGALLFWGVARALGSRRPVFDIFLSIAISSIVQLAFSAGLGLNLPPGVLAGVF</sequence>
<keyword evidence="2" id="KW-0812">Transmembrane</keyword>
<feature type="transmembrane region" description="Helical" evidence="2">
    <location>
        <begin position="53"/>
        <end position="72"/>
    </location>
</feature>
<dbReference type="InterPro" id="IPR009936">
    <property type="entry name" value="DUF1468"/>
</dbReference>
<comment type="caution">
    <text evidence="4">The sequence shown here is derived from an EMBL/GenBank/DDBJ whole genome shotgun (WGS) entry which is preliminary data.</text>
</comment>
<protein>
    <submittedName>
        <fullName evidence="4">Tripartite tricarboxylate transporter TctB family protein</fullName>
    </submittedName>
</protein>
<evidence type="ECO:0000313" key="5">
    <source>
        <dbReference type="Proteomes" id="UP001602058"/>
    </source>
</evidence>
<evidence type="ECO:0000256" key="2">
    <source>
        <dbReference type="SAM" id="Phobius"/>
    </source>
</evidence>
<keyword evidence="2" id="KW-1133">Transmembrane helix</keyword>
<feature type="compositionally biased region" description="Low complexity" evidence="1">
    <location>
        <begin position="84"/>
        <end position="120"/>
    </location>
</feature>
<gene>
    <name evidence="4" type="ORF">ACFY1D_15120</name>
</gene>
<feature type="region of interest" description="Disordered" evidence="1">
    <location>
        <begin position="82"/>
        <end position="125"/>
    </location>
</feature>
<feature type="transmembrane region" description="Helical" evidence="2">
    <location>
        <begin position="186"/>
        <end position="208"/>
    </location>
</feature>
<name>A0ABW6UH36_9ACTN</name>
<dbReference type="Proteomes" id="UP001602058">
    <property type="component" value="Unassembled WGS sequence"/>
</dbReference>
<reference evidence="4 5" key="1">
    <citation type="submission" date="2024-10" db="EMBL/GenBank/DDBJ databases">
        <title>The Natural Products Discovery Center: Release of the First 8490 Sequenced Strains for Exploring Actinobacteria Biosynthetic Diversity.</title>
        <authorList>
            <person name="Kalkreuter E."/>
            <person name="Kautsar S.A."/>
            <person name="Yang D."/>
            <person name="Bader C.D."/>
            <person name="Teijaro C.N."/>
            <person name="Fluegel L."/>
            <person name="Davis C.M."/>
            <person name="Simpson J.R."/>
            <person name="Lauterbach L."/>
            <person name="Steele A.D."/>
            <person name="Gui C."/>
            <person name="Meng S."/>
            <person name="Li G."/>
            <person name="Viehrig K."/>
            <person name="Ye F."/>
            <person name="Su P."/>
            <person name="Kiefer A.F."/>
            <person name="Nichols A."/>
            <person name="Cepeda A.J."/>
            <person name="Yan W."/>
            <person name="Fan B."/>
            <person name="Jiang Y."/>
            <person name="Adhikari A."/>
            <person name="Zheng C.-J."/>
            <person name="Schuster L."/>
            <person name="Cowan T.M."/>
            <person name="Smanski M.J."/>
            <person name="Chevrette M.G."/>
            <person name="De Carvalho L.P.S."/>
            <person name="Shen B."/>
        </authorList>
    </citation>
    <scope>NUCLEOTIDE SEQUENCE [LARGE SCALE GENOMIC DNA]</scope>
    <source>
        <strain evidence="4 5">NPDC001390</strain>
    </source>
</reference>
<dbReference type="EMBL" id="JBIAWJ010000006">
    <property type="protein sequence ID" value="MFF4522735.1"/>
    <property type="molecule type" value="Genomic_DNA"/>
</dbReference>
<evidence type="ECO:0000313" key="4">
    <source>
        <dbReference type="EMBL" id="MFF4522735.1"/>
    </source>
</evidence>
<dbReference type="RefSeq" id="WP_351077636.1">
    <property type="nucleotide sequence ID" value="NZ_JBEOZG010000003.1"/>
</dbReference>